<name>A0A8J2HFN5_COTCN</name>
<dbReference type="OrthoDB" id="7961282at2759"/>
<dbReference type="EMBL" id="CAJNRD030001120">
    <property type="protein sequence ID" value="CAG5093311.1"/>
    <property type="molecule type" value="Genomic_DNA"/>
</dbReference>
<keyword evidence="1" id="KW-0472">Membrane</keyword>
<dbReference type="AlphaFoldDB" id="A0A8J2HFN5"/>
<keyword evidence="1" id="KW-1133">Transmembrane helix</keyword>
<sequence>MHDIFEGICEYDLGLVINYFIVTAKFFSLDTINERIESLFYGDEIGNKPRPLKKAQILEKFIKMSAAESLCFMIFVQLIPLTMAMGRNILLNVGFKNMNFVKINNINSVESGAKFRSNPLSTERQATDCVYCKQNELVF</sequence>
<reference evidence="2" key="1">
    <citation type="submission" date="2021-04" db="EMBL/GenBank/DDBJ databases">
        <authorList>
            <person name="Chebbi M.A.C M."/>
        </authorList>
    </citation>
    <scope>NUCLEOTIDE SEQUENCE</scope>
</reference>
<organism evidence="2 3">
    <name type="scientific">Cotesia congregata</name>
    <name type="common">Parasitoid wasp</name>
    <name type="synonym">Apanteles congregatus</name>
    <dbReference type="NCBI Taxonomy" id="51543"/>
    <lineage>
        <taxon>Eukaryota</taxon>
        <taxon>Metazoa</taxon>
        <taxon>Ecdysozoa</taxon>
        <taxon>Arthropoda</taxon>
        <taxon>Hexapoda</taxon>
        <taxon>Insecta</taxon>
        <taxon>Pterygota</taxon>
        <taxon>Neoptera</taxon>
        <taxon>Endopterygota</taxon>
        <taxon>Hymenoptera</taxon>
        <taxon>Apocrita</taxon>
        <taxon>Ichneumonoidea</taxon>
        <taxon>Braconidae</taxon>
        <taxon>Microgastrinae</taxon>
        <taxon>Cotesia</taxon>
    </lineage>
</organism>
<dbReference type="Proteomes" id="UP000786811">
    <property type="component" value="Unassembled WGS sequence"/>
</dbReference>
<evidence type="ECO:0000313" key="3">
    <source>
        <dbReference type="Proteomes" id="UP000786811"/>
    </source>
</evidence>
<keyword evidence="3" id="KW-1185">Reference proteome</keyword>
<evidence type="ECO:0000256" key="1">
    <source>
        <dbReference type="SAM" id="Phobius"/>
    </source>
</evidence>
<protein>
    <submittedName>
        <fullName evidence="2">Uncharacterized protein</fullName>
    </submittedName>
</protein>
<gene>
    <name evidence="2" type="ORF">HICCMSTLAB_LOCUS6742</name>
</gene>
<feature type="transmembrane region" description="Helical" evidence="1">
    <location>
        <begin position="70"/>
        <end position="90"/>
    </location>
</feature>
<proteinExistence type="predicted"/>
<comment type="caution">
    <text evidence="2">The sequence shown here is derived from an EMBL/GenBank/DDBJ whole genome shotgun (WGS) entry which is preliminary data.</text>
</comment>
<keyword evidence="1" id="KW-0812">Transmembrane</keyword>
<evidence type="ECO:0000313" key="2">
    <source>
        <dbReference type="EMBL" id="CAG5093311.1"/>
    </source>
</evidence>
<accession>A0A8J2HFN5</accession>